<sequence>MSEAFVNPLERNGPSVVTSARAIKFWARKLLLLPDDAVVSVSELACHVPGCPPKETVILVMQGTETVQASVHKPMTDVTEDDVAHAFSAASNPTDFSRLSN</sequence>
<protein>
    <recommendedName>
        <fullName evidence="3">Nitrate reductase</fullName>
    </recommendedName>
</protein>
<comment type="caution">
    <text evidence="1">The sequence shown here is derived from an EMBL/GenBank/DDBJ whole genome shotgun (WGS) entry which is preliminary data.</text>
</comment>
<dbReference type="EMBL" id="MZMU01000002">
    <property type="protein sequence ID" value="RXT29780.1"/>
    <property type="molecule type" value="Genomic_DNA"/>
</dbReference>
<accession>A0A4V1P349</accession>
<reference evidence="1 2" key="1">
    <citation type="submission" date="2017-03" db="EMBL/GenBank/DDBJ databases">
        <authorList>
            <person name="Safronova V.I."/>
            <person name="Sazanova A.L."/>
            <person name="Chirak E.R."/>
        </authorList>
    </citation>
    <scope>NUCLEOTIDE SEQUENCE [LARGE SCALE GENOMIC DNA]</scope>
    <source>
        <strain evidence="1 2">Tri-43</strain>
    </source>
</reference>
<gene>
    <name evidence="1" type="ORF">B5P46_01500</name>
</gene>
<evidence type="ECO:0008006" key="3">
    <source>
        <dbReference type="Google" id="ProtNLM"/>
    </source>
</evidence>
<dbReference type="RefSeq" id="WP_129417146.1">
    <property type="nucleotide sequence ID" value="NZ_MZMU01000002.1"/>
</dbReference>
<dbReference type="AlphaFoldDB" id="A0A4V1P349"/>
<name>A0A4V1P349_RHILE</name>
<dbReference type="Proteomes" id="UP000290767">
    <property type="component" value="Unassembled WGS sequence"/>
</dbReference>
<organism evidence="1 2">
    <name type="scientific">Rhizobium leguminosarum</name>
    <dbReference type="NCBI Taxonomy" id="384"/>
    <lineage>
        <taxon>Bacteria</taxon>
        <taxon>Pseudomonadati</taxon>
        <taxon>Pseudomonadota</taxon>
        <taxon>Alphaproteobacteria</taxon>
        <taxon>Hyphomicrobiales</taxon>
        <taxon>Rhizobiaceae</taxon>
        <taxon>Rhizobium/Agrobacterium group</taxon>
        <taxon>Rhizobium</taxon>
    </lineage>
</organism>
<proteinExistence type="predicted"/>
<evidence type="ECO:0000313" key="1">
    <source>
        <dbReference type="EMBL" id="RXT29780.1"/>
    </source>
</evidence>
<evidence type="ECO:0000313" key="2">
    <source>
        <dbReference type="Proteomes" id="UP000290767"/>
    </source>
</evidence>